<dbReference type="Pfam" id="PF12898">
    <property type="entry name" value="Stc1"/>
    <property type="match status" value="1"/>
</dbReference>
<feature type="region of interest" description="Disordered" evidence="1">
    <location>
        <begin position="255"/>
        <end position="319"/>
    </location>
</feature>
<evidence type="ECO:0000259" key="2">
    <source>
        <dbReference type="Pfam" id="PF12898"/>
    </source>
</evidence>
<dbReference type="AlphaFoldDB" id="A0A177ADM6"/>
<evidence type="ECO:0000313" key="3">
    <source>
        <dbReference type="EMBL" id="OAF59532.1"/>
    </source>
</evidence>
<dbReference type="InterPro" id="IPR024630">
    <property type="entry name" value="Stc1"/>
</dbReference>
<feature type="compositionally biased region" description="Low complexity" evidence="1">
    <location>
        <begin position="267"/>
        <end position="281"/>
    </location>
</feature>
<protein>
    <recommendedName>
        <fullName evidence="2">Stc1 domain-containing protein</fullName>
    </recommendedName>
</protein>
<dbReference type="RefSeq" id="XP_024324815.1">
    <property type="nucleotide sequence ID" value="XM_024467696.1"/>
</dbReference>
<dbReference type="OrthoDB" id="3514033at2759"/>
<accession>A0A177ADM6</accession>
<dbReference type="VEuPathDB" id="FungiDB:GMDG_03260"/>
<feature type="compositionally biased region" description="Low complexity" evidence="1">
    <location>
        <begin position="288"/>
        <end position="301"/>
    </location>
</feature>
<proteinExistence type="predicted"/>
<gene>
    <name evidence="3" type="ORF">VC83_04059</name>
</gene>
<dbReference type="GeneID" id="36287132"/>
<dbReference type="Proteomes" id="UP000077154">
    <property type="component" value="Unassembled WGS sequence"/>
</dbReference>
<evidence type="ECO:0000256" key="1">
    <source>
        <dbReference type="SAM" id="MobiDB-lite"/>
    </source>
</evidence>
<dbReference type="eggNOG" id="ENOG502R8N4">
    <property type="taxonomic scope" value="Eukaryota"/>
</dbReference>
<feature type="domain" description="Stc1" evidence="2">
    <location>
        <begin position="24"/>
        <end position="109"/>
    </location>
</feature>
<feature type="region of interest" description="Disordered" evidence="1">
    <location>
        <begin position="376"/>
        <end position="441"/>
    </location>
</feature>
<sequence>MSTFNWNENLNNKGKGIDLPATFKCRICSKVKPATNDHFSKKELKVYTSRIAMRRSVTGFSANLRCRHCSGENVFELLCQYCHVTKAKDDFSYNQRTAALSARCKACVNWQETNEPGTETLPGPSMALHPDTTLAAASNSSNPGNALSVLVTSTAQAADDGDESSSVWRTTLASNNTVANLTNVSARRTTTRPSVVEIDLPSAPEGFMAPTRMTYRGDDVPSESTTSNHYGRPSTPVSAATNIFALFDPFARRGSKAGKHNAGGSGDAVSTSTDSDSVADGPPGDMRTTPTQKTPTKKMPTGCDAPNPFTTPSPANDNGWMAVPTKNRKAGTTFTGYDNTGTAHLQTVVAPSTASSTQATTAASVTTPTAFQENVASRRYGRPGHSTPRGNTGGTWFKPQKAPKGDTADYGFEKYGPADLAAHVPPTKRPQNDGWDSSDEM</sequence>
<reference evidence="3" key="1">
    <citation type="submission" date="2016-03" db="EMBL/GenBank/DDBJ databases">
        <title>Updated assembly of Pseudogymnoascus destructans, the fungus causing white-nose syndrome of bats.</title>
        <authorList>
            <person name="Palmer J.M."/>
            <person name="Drees K.P."/>
            <person name="Foster J.T."/>
            <person name="Lindner D.L."/>
        </authorList>
    </citation>
    <scope>NUCLEOTIDE SEQUENCE [LARGE SCALE GENOMIC DNA]</scope>
    <source>
        <strain evidence="3">20631-21</strain>
    </source>
</reference>
<organism evidence="3">
    <name type="scientific">Pseudogymnoascus destructans</name>
    <dbReference type="NCBI Taxonomy" id="655981"/>
    <lineage>
        <taxon>Eukaryota</taxon>
        <taxon>Fungi</taxon>
        <taxon>Dikarya</taxon>
        <taxon>Ascomycota</taxon>
        <taxon>Pezizomycotina</taxon>
        <taxon>Leotiomycetes</taxon>
        <taxon>Thelebolales</taxon>
        <taxon>Thelebolaceae</taxon>
        <taxon>Pseudogymnoascus</taxon>
    </lineage>
</organism>
<dbReference type="EMBL" id="KV441393">
    <property type="protein sequence ID" value="OAF59532.1"/>
    <property type="molecule type" value="Genomic_DNA"/>
</dbReference>
<name>A0A177ADM6_9PEZI</name>